<dbReference type="InterPro" id="IPR000998">
    <property type="entry name" value="MAM_dom"/>
</dbReference>
<evidence type="ECO:0000313" key="2">
    <source>
        <dbReference type="EMBL" id="CAL4109991.1"/>
    </source>
</evidence>
<name>A0AAV2R061_MEGNR</name>
<dbReference type="PROSITE" id="PS50060">
    <property type="entry name" value="MAM_2"/>
    <property type="match status" value="2"/>
</dbReference>
<sequence>KFYRIGSKEEYGVNDHTYESQQGHYIVVDFSFAENEADVANMYGPIVQEDSECLIFWYKFDIDLEDVSVFRVITNSTVDMLWSVEVGTGPDWQIAVAKMKPGNNGQRLQFEVFAPPKKSGYLAIDDIQLNNELDCPNHADCDFEHGICGWHQNGDLEYVLDKQHYEEPAPASPTYVMFVTPKSEGMEGLNAILSSPILIDQEMNCVRFWFMAPHEAPVYTVASVTQGPSETEIFTYDLWGLPANEREEWTIGQFPLPELSVIQKQ</sequence>
<evidence type="ECO:0000313" key="3">
    <source>
        <dbReference type="Proteomes" id="UP001497623"/>
    </source>
</evidence>
<reference evidence="2 3" key="1">
    <citation type="submission" date="2024-05" db="EMBL/GenBank/DDBJ databases">
        <authorList>
            <person name="Wallberg A."/>
        </authorList>
    </citation>
    <scope>NUCLEOTIDE SEQUENCE [LARGE SCALE GENOMIC DNA]</scope>
</reference>
<dbReference type="Proteomes" id="UP001497623">
    <property type="component" value="Unassembled WGS sequence"/>
</dbReference>
<feature type="domain" description="MAM" evidence="1">
    <location>
        <begin position="139"/>
        <end position="265"/>
    </location>
</feature>
<dbReference type="GO" id="GO:0016020">
    <property type="term" value="C:membrane"/>
    <property type="evidence" value="ECO:0007669"/>
    <property type="project" value="InterPro"/>
</dbReference>
<dbReference type="AlphaFoldDB" id="A0AAV2R061"/>
<feature type="non-terminal residue" evidence="2">
    <location>
        <position position="1"/>
    </location>
</feature>
<protein>
    <recommendedName>
        <fullName evidence="1">MAM domain-containing protein</fullName>
    </recommendedName>
</protein>
<organism evidence="2 3">
    <name type="scientific">Meganyctiphanes norvegica</name>
    <name type="common">Northern krill</name>
    <name type="synonym">Thysanopoda norvegica</name>
    <dbReference type="NCBI Taxonomy" id="48144"/>
    <lineage>
        <taxon>Eukaryota</taxon>
        <taxon>Metazoa</taxon>
        <taxon>Ecdysozoa</taxon>
        <taxon>Arthropoda</taxon>
        <taxon>Crustacea</taxon>
        <taxon>Multicrustacea</taxon>
        <taxon>Malacostraca</taxon>
        <taxon>Eumalacostraca</taxon>
        <taxon>Eucarida</taxon>
        <taxon>Euphausiacea</taxon>
        <taxon>Euphausiidae</taxon>
        <taxon>Meganyctiphanes</taxon>
    </lineage>
</organism>
<comment type="caution">
    <text evidence="2">The sequence shown here is derived from an EMBL/GenBank/DDBJ whole genome shotgun (WGS) entry which is preliminary data.</text>
</comment>
<dbReference type="SMART" id="SM00137">
    <property type="entry name" value="MAM"/>
    <property type="match status" value="1"/>
</dbReference>
<accession>A0AAV2R061</accession>
<proteinExistence type="predicted"/>
<dbReference type="SUPFAM" id="SSF49899">
    <property type="entry name" value="Concanavalin A-like lectins/glucanases"/>
    <property type="match status" value="2"/>
</dbReference>
<dbReference type="InterPro" id="IPR051560">
    <property type="entry name" value="MAM_domain-containing"/>
</dbReference>
<evidence type="ECO:0000259" key="1">
    <source>
        <dbReference type="PROSITE" id="PS50060"/>
    </source>
</evidence>
<gene>
    <name evidence="2" type="ORF">MNOR_LOCUS19254</name>
</gene>
<dbReference type="PANTHER" id="PTHR23282:SF142">
    <property type="entry name" value="MAM DOMAIN-CONTAINING PROTEIN"/>
    <property type="match status" value="1"/>
</dbReference>
<dbReference type="Gene3D" id="2.60.120.200">
    <property type="match status" value="2"/>
</dbReference>
<dbReference type="InterPro" id="IPR013320">
    <property type="entry name" value="ConA-like_dom_sf"/>
</dbReference>
<keyword evidence="3" id="KW-1185">Reference proteome</keyword>
<dbReference type="Pfam" id="PF00629">
    <property type="entry name" value="MAM"/>
    <property type="match status" value="2"/>
</dbReference>
<dbReference type="PANTHER" id="PTHR23282">
    <property type="entry name" value="APICAL ENDOSOMAL GLYCOPROTEIN PRECURSOR"/>
    <property type="match status" value="1"/>
</dbReference>
<feature type="non-terminal residue" evidence="2">
    <location>
        <position position="265"/>
    </location>
</feature>
<feature type="domain" description="MAM" evidence="1">
    <location>
        <begin position="15"/>
        <end position="137"/>
    </location>
</feature>
<dbReference type="EMBL" id="CAXKWB010014189">
    <property type="protein sequence ID" value="CAL4109991.1"/>
    <property type="molecule type" value="Genomic_DNA"/>
</dbReference>